<keyword evidence="12" id="KW-1185">Reference proteome</keyword>
<comment type="catalytic activity">
    <reaction evidence="1">
        <text>Endotype eliminative cleavage of L-alpha-rhamnopyranosyl-(1-&gt;4)-alpha-D-galactopyranosyluronic acid bonds of rhamnogalacturonan I domains in ramified hairy regions of pectin leaving L-rhamnopyranose at the reducing end and 4-deoxy-4,5-unsaturated D-galactopyranosyluronic acid at the non-reducing end.</text>
        <dbReference type="EC" id="4.2.2.23"/>
    </reaction>
</comment>
<comment type="caution">
    <text evidence="11">The sequence shown here is derived from an EMBL/GenBank/DDBJ whole genome shotgun (WGS) entry which is preliminary data.</text>
</comment>
<comment type="similarity">
    <text evidence="3">Belongs to the polysaccharide lyase 4 family.</text>
</comment>
<evidence type="ECO:0000259" key="9">
    <source>
        <dbReference type="Pfam" id="PF14683"/>
    </source>
</evidence>
<accession>A0ABU7SQ74</accession>
<dbReference type="CDD" id="cd10320">
    <property type="entry name" value="RGL4_N"/>
    <property type="match status" value="1"/>
</dbReference>
<dbReference type="PROSITE" id="PS51318">
    <property type="entry name" value="TAT"/>
    <property type="match status" value="1"/>
</dbReference>
<dbReference type="SUPFAM" id="SSF74650">
    <property type="entry name" value="Galactose mutarotase-like"/>
    <property type="match status" value="1"/>
</dbReference>
<organism evidence="11 12">
    <name type="scientific">Plantactinospora veratri</name>
    <dbReference type="NCBI Taxonomy" id="1436122"/>
    <lineage>
        <taxon>Bacteria</taxon>
        <taxon>Bacillati</taxon>
        <taxon>Actinomycetota</taxon>
        <taxon>Actinomycetes</taxon>
        <taxon>Micromonosporales</taxon>
        <taxon>Micromonosporaceae</taxon>
        <taxon>Plantactinospora</taxon>
    </lineage>
</organism>
<evidence type="ECO:0000256" key="6">
    <source>
        <dbReference type="ARBA" id="ARBA00022729"/>
    </source>
</evidence>
<evidence type="ECO:0000256" key="2">
    <source>
        <dbReference type="ARBA" id="ARBA00004613"/>
    </source>
</evidence>
<proteinExistence type="inferred from homology"/>
<keyword evidence="6" id="KW-0732">Signal</keyword>
<dbReference type="Pfam" id="PF14683">
    <property type="entry name" value="CBM-like"/>
    <property type="match status" value="1"/>
</dbReference>
<sequence length="637" mass="70786">MLARRDFHRISAATALGAGIGAGTGGTATALGAPPGEASPTCEVVETDTEIVVDNGPVRIAVSKTSASRLTSLRLHGQELLGTGGRGNYDMNNAMEGEPLPLPPAQNTYEIRRGDDFVDIAFRYSPTNGGPFWLERHHIVRAGEPGIHLATVFQHPPELHGFRSDQHRYVCYLDPELFTHVSVEDDPIGQPWRAGAARMPTPAELAAAPVVMDATHDLAGLGSAYPRRYYTKYDWATYLKDHVVHGLYGNGYGIWAVQPNREAFCGGPVRQDLTLHQTTSRPVLLVEPQATHYGSPPVRVAAGQAWEKTYGPYFVYLSQGDDPVRMRAEALRYARFDAHRDFYDRVALPGWTPSAQRCTVHGRIRLDGQPHPRGAVAVLSDNRLDFQRTALGYAYWTEVNPGGVFRLPEVRPGTYRLTVYRPGTWGEFVRDDVTVPAGGRIDLGELRWEPPRNGRTVFQLGNPDRTSAEFRRGDEFRQWGTARFFKADFPDGVVYTVGRSGDDDWNYLQFQRVDGEPVPPWRIRFDLDRAVRPGATATLTVALAAWAMDTARDVPPVPSNLTIHVNDLRLVWTFAPDDARGATYRSACGGRHYRREFRFDAGALRRTGNEITLAINEDTPPELGNEAAYDAIRLEID</sequence>
<keyword evidence="8 11" id="KW-0456">Lyase</keyword>
<evidence type="ECO:0000256" key="4">
    <source>
        <dbReference type="ARBA" id="ARBA00012437"/>
    </source>
</evidence>
<dbReference type="Pfam" id="PF14686">
    <property type="entry name" value="fn3_3"/>
    <property type="match status" value="1"/>
</dbReference>
<dbReference type="PANTHER" id="PTHR32018">
    <property type="entry name" value="RHAMNOGALACTURONATE LYASE FAMILY PROTEIN"/>
    <property type="match status" value="1"/>
</dbReference>
<keyword evidence="7" id="KW-0325">Glycoprotein</keyword>
<evidence type="ECO:0000256" key="7">
    <source>
        <dbReference type="ARBA" id="ARBA00023180"/>
    </source>
</evidence>
<dbReference type="InterPro" id="IPR051850">
    <property type="entry name" value="Polysacch_Lyase_4"/>
</dbReference>
<feature type="domain" description="Rhamnogalacturonan lyase" evidence="10">
    <location>
        <begin position="376"/>
        <end position="442"/>
    </location>
</feature>
<keyword evidence="5" id="KW-0964">Secreted</keyword>
<comment type="subcellular location">
    <subcellularLocation>
        <location evidence="2">Secreted</location>
    </subcellularLocation>
</comment>
<dbReference type="Proteomes" id="UP001339911">
    <property type="component" value="Unassembled WGS sequence"/>
</dbReference>
<dbReference type="InterPro" id="IPR029413">
    <property type="entry name" value="RG-lyase_II"/>
</dbReference>
<dbReference type="GO" id="GO:0016829">
    <property type="term" value="F:lyase activity"/>
    <property type="evidence" value="ECO:0007669"/>
    <property type="project" value="UniProtKB-KW"/>
</dbReference>
<dbReference type="SUPFAM" id="SSF49785">
    <property type="entry name" value="Galactose-binding domain-like"/>
    <property type="match status" value="1"/>
</dbReference>
<dbReference type="InterPro" id="IPR008979">
    <property type="entry name" value="Galactose-bd-like_sf"/>
</dbReference>
<dbReference type="InterPro" id="IPR014718">
    <property type="entry name" value="GH-type_carb-bd"/>
</dbReference>
<protein>
    <recommendedName>
        <fullName evidence="4">rhamnogalacturonan endolyase</fullName>
        <ecNumber evidence="4">4.2.2.23</ecNumber>
    </recommendedName>
</protein>
<evidence type="ECO:0000256" key="1">
    <source>
        <dbReference type="ARBA" id="ARBA00001324"/>
    </source>
</evidence>
<dbReference type="RefSeq" id="WP_331211939.1">
    <property type="nucleotide sequence ID" value="NZ_JAZGQL010000042.1"/>
</dbReference>
<evidence type="ECO:0000259" key="10">
    <source>
        <dbReference type="Pfam" id="PF14686"/>
    </source>
</evidence>
<evidence type="ECO:0000256" key="5">
    <source>
        <dbReference type="ARBA" id="ARBA00022525"/>
    </source>
</evidence>
<feature type="domain" description="Rhamnogalacturonan lyase" evidence="9">
    <location>
        <begin position="456"/>
        <end position="634"/>
    </location>
</feature>
<dbReference type="CDD" id="cd10316">
    <property type="entry name" value="RGL4_M"/>
    <property type="match status" value="1"/>
</dbReference>
<gene>
    <name evidence="11" type="ORF">V1634_35145</name>
</gene>
<name>A0ABU7SQ74_9ACTN</name>
<evidence type="ECO:0000313" key="11">
    <source>
        <dbReference type="EMBL" id="MEE6312060.1"/>
    </source>
</evidence>
<dbReference type="InterPro" id="IPR011013">
    <property type="entry name" value="Gal_mutarotase_sf_dom"/>
</dbReference>
<evidence type="ECO:0000256" key="8">
    <source>
        <dbReference type="ARBA" id="ARBA00023239"/>
    </source>
</evidence>
<dbReference type="InterPro" id="IPR006311">
    <property type="entry name" value="TAT_signal"/>
</dbReference>
<dbReference type="EC" id="4.2.2.23" evidence="4"/>
<dbReference type="SUPFAM" id="SSF49452">
    <property type="entry name" value="Starch-binding domain-like"/>
    <property type="match status" value="1"/>
</dbReference>
<dbReference type="Gene3D" id="2.70.98.10">
    <property type="match status" value="1"/>
</dbReference>
<dbReference type="Gene3D" id="2.60.40.1120">
    <property type="entry name" value="Carboxypeptidase-like, regulatory domain"/>
    <property type="match status" value="1"/>
</dbReference>
<dbReference type="InterPro" id="IPR013784">
    <property type="entry name" value="Carb-bd-like_fold"/>
</dbReference>
<reference evidence="11 12" key="1">
    <citation type="submission" date="2024-01" db="EMBL/GenBank/DDBJ databases">
        <title>Genome insights into Plantactinospora veratri sp. nov.</title>
        <authorList>
            <person name="Wang L."/>
        </authorList>
    </citation>
    <scope>NUCLEOTIDE SEQUENCE [LARGE SCALE GENOMIC DNA]</scope>
    <source>
        <strain evidence="11 12">NEAU-FHS4</strain>
    </source>
</reference>
<evidence type="ECO:0000256" key="3">
    <source>
        <dbReference type="ARBA" id="ARBA00010418"/>
    </source>
</evidence>
<evidence type="ECO:0000313" key="12">
    <source>
        <dbReference type="Proteomes" id="UP001339911"/>
    </source>
</evidence>
<dbReference type="InterPro" id="IPR029411">
    <property type="entry name" value="RG-lyase_III"/>
</dbReference>
<dbReference type="EMBL" id="JAZGQL010000042">
    <property type="protein sequence ID" value="MEE6312060.1"/>
    <property type="molecule type" value="Genomic_DNA"/>
</dbReference>
<dbReference type="Gene3D" id="2.60.120.260">
    <property type="entry name" value="Galactose-binding domain-like"/>
    <property type="match status" value="1"/>
</dbReference>
<dbReference type="PANTHER" id="PTHR32018:SF9">
    <property type="entry name" value="RHAMNOGALACTURONATE LYASE B"/>
    <property type="match status" value="1"/>
</dbReference>